<dbReference type="Gene3D" id="3.40.50.1820">
    <property type="entry name" value="alpha/beta hydrolase"/>
    <property type="match status" value="1"/>
</dbReference>
<evidence type="ECO:0000256" key="2">
    <source>
        <dbReference type="SAM" id="MobiDB-lite"/>
    </source>
</evidence>
<keyword evidence="1" id="KW-0378">Hydrolase</keyword>
<dbReference type="Gene3D" id="1.10.3020.10">
    <property type="entry name" value="alpha-amino acid ester hydrolase ( Helical cap domain)"/>
    <property type="match status" value="1"/>
</dbReference>
<protein>
    <recommendedName>
        <fullName evidence="3">Xaa-Pro dipeptidyl-peptidase C-terminal domain-containing protein</fullName>
    </recommendedName>
</protein>
<dbReference type="InterPro" id="IPR013736">
    <property type="entry name" value="Xaa-Pro_dipept_C"/>
</dbReference>
<dbReference type="GO" id="GO:0008239">
    <property type="term" value="F:dipeptidyl-peptidase activity"/>
    <property type="evidence" value="ECO:0007669"/>
    <property type="project" value="InterPro"/>
</dbReference>
<dbReference type="InterPro" id="IPR000383">
    <property type="entry name" value="Xaa-Pro-like_dom"/>
</dbReference>
<proteinExistence type="predicted"/>
<dbReference type="Pfam" id="PF02129">
    <property type="entry name" value="Peptidase_S15"/>
    <property type="match status" value="1"/>
</dbReference>
<evidence type="ECO:0000256" key="1">
    <source>
        <dbReference type="ARBA" id="ARBA00022801"/>
    </source>
</evidence>
<feature type="region of interest" description="Disordered" evidence="2">
    <location>
        <begin position="370"/>
        <end position="396"/>
    </location>
</feature>
<dbReference type="Proteomes" id="UP000294856">
    <property type="component" value="Unassembled WGS sequence"/>
</dbReference>
<evidence type="ECO:0000313" key="5">
    <source>
        <dbReference type="Proteomes" id="UP000294856"/>
    </source>
</evidence>
<comment type="caution">
    <text evidence="4">The sequence shown here is derived from an EMBL/GenBank/DDBJ whole genome shotgun (WGS) entry which is preliminary data.</text>
</comment>
<dbReference type="InterPro" id="IPR029058">
    <property type="entry name" value="AB_hydrolase_fold"/>
</dbReference>
<dbReference type="Pfam" id="PF08530">
    <property type="entry name" value="PepX_C"/>
    <property type="match status" value="1"/>
</dbReference>
<dbReference type="Gene3D" id="2.60.120.260">
    <property type="entry name" value="Galactose-binding domain-like"/>
    <property type="match status" value="1"/>
</dbReference>
<evidence type="ECO:0000313" key="4">
    <source>
        <dbReference type="EMBL" id="TCJ89794.1"/>
    </source>
</evidence>
<dbReference type="AlphaFoldDB" id="A0A4R1FAH1"/>
<dbReference type="InterPro" id="IPR008979">
    <property type="entry name" value="Galactose-bd-like_sf"/>
</dbReference>
<sequence length="517" mass="56626">MTARSWLRGRRAGLPPATRSRVRVERDVPVKMPDGISLLTDRWYSTSEGSDPIVLIRSPYGRQMVASDARLLAERGFTVIVQSCRGTFGSGGEFVPMFGEVEDTRATWEWMDAQPWAHDDVYLWGASYLGLTTWAASRAAPRPVPAMFVGVTSTDFRRSIFYPNGRFGLGTALFWRFVFHTQEQPSLKRLAAFARLIPTFRRATRAGVAEGADRRALSISDAPYQSWLDHGPTDPWWDPASLDDQLTMGPPILTFAGWHDLFIDAQIAEYEQIQAAGRSVRLIVGPWSHMSMGAHPVMIRESIDFFTTAPRPTGARIWFGGAQEFRELPSFPPATERCDWTLDGGGGLTLGAGSRSRGSRSFVTTAGNPAPALGGTTLFPPDMGSKNQKKRERRPDVLSYTSAELTDPVTIAGRPSVRLSIEGDAGPWFVRLCDVSPSGKSVNICDGVTGASPVREVEIDMSPAAHVFLPGHRLRLQVSADASPSYAAAPAGSRRTVVDEPERRSVLTLPTIAKPHS</sequence>
<dbReference type="InterPro" id="IPR005674">
    <property type="entry name" value="CocE/Ser_esterase"/>
</dbReference>
<dbReference type="SMART" id="SM00939">
    <property type="entry name" value="PepX_C"/>
    <property type="match status" value="1"/>
</dbReference>
<evidence type="ECO:0000259" key="3">
    <source>
        <dbReference type="SMART" id="SM00939"/>
    </source>
</evidence>
<accession>A0A4R1FAH1</accession>
<keyword evidence="5" id="KW-1185">Reference proteome</keyword>
<dbReference type="SUPFAM" id="SSF49785">
    <property type="entry name" value="Galactose-binding domain-like"/>
    <property type="match status" value="1"/>
</dbReference>
<reference evidence="4 5" key="1">
    <citation type="submission" date="2019-03" db="EMBL/GenBank/DDBJ databases">
        <title>Genomic Encyclopedia of Type Strains, Phase IV (KMG-IV): sequencing the most valuable type-strain genomes for metagenomic binning, comparative biology and taxonomic classification.</title>
        <authorList>
            <person name="Goeker M."/>
        </authorList>
    </citation>
    <scope>NUCLEOTIDE SEQUENCE [LARGE SCALE GENOMIC DNA]</scope>
    <source>
        <strain evidence="4 5">DSM 44684</strain>
    </source>
</reference>
<dbReference type="EMBL" id="SMFR01000009">
    <property type="protein sequence ID" value="TCJ89794.1"/>
    <property type="molecule type" value="Genomic_DNA"/>
</dbReference>
<dbReference type="STRING" id="1210063.GCA_001612665_05569"/>
<dbReference type="NCBIfam" id="TIGR00976">
    <property type="entry name" value="CocE_NonD"/>
    <property type="match status" value="2"/>
</dbReference>
<feature type="domain" description="Xaa-Pro dipeptidyl-peptidase C-terminal" evidence="3">
    <location>
        <begin position="303"/>
        <end position="508"/>
    </location>
</feature>
<gene>
    <name evidence="4" type="ORF">DFR71_6434</name>
</gene>
<organism evidence="4 5">
    <name type="scientific">Nocardia alba</name>
    <dbReference type="NCBI Taxonomy" id="225051"/>
    <lineage>
        <taxon>Bacteria</taxon>
        <taxon>Bacillati</taxon>
        <taxon>Actinomycetota</taxon>
        <taxon>Actinomycetes</taxon>
        <taxon>Mycobacteriales</taxon>
        <taxon>Nocardiaceae</taxon>
        <taxon>Nocardia</taxon>
    </lineage>
</organism>
<name>A0A4R1FAH1_9NOCA</name>
<dbReference type="SUPFAM" id="SSF53474">
    <property type="entry name" value="alpha/beta-Hydrolases"/>
    <property type="match status" value="1"/>
</dbReference>